<protein>
    <submittedName>
        <fullName evidence="6">Acyl-CoA reductase</fullName>
    </submittedName>
</protein>
<reference evidence="6 7" key="1">
    <citation type="submission" date="2016-11" db="EMBL/GenBank/DDBJ databases">
        <authorList>
            <person name="Jaros S."/>
            <person name="Januszkiewicz K."/>
            <person name="Wedrychowicz H."/>
        </authorList>
    </citation>
    <scope>NUCLEOTIDE SEQUENCE [LARGE SCALE GENOMIC DNA]</scope>
    <source>
        <strain evidence="6 7">DSM 45627</strain>
    </source>
</reference>
<dbReference type="InterPro" id="IPR016161">
    <property type="entry name" value="Ald_DH/histidinol_DH"/>
</dbReference>
<evidence type="ECO:0000313" key="6">
    <source>
        <dbReference type="EMBL" id="SHH04578.1"/>
    </source>
</evidence>
<dbReference type="InterPro" id="IPR016163">
    <property type="entry name" value="Ald_DH_C"/>
</dbReference>
<evidence type="ECO:0000256" key="3">
    <source>
        <dbReference type="PROSITE-ProRule" id="PRU10007"/>
    </source>
</evidence>
<dbReference type="PANTHER" id="PTHR42804">
    <property type="entry name" value="ALDEHYDE DEHYDROGENASE"/>
    <property type="match status" value="1"/>
</dbReference>
<evidence type="ECO:0000313" key="7">
    <source>
        <dbReference type="Proteomes" id="UP000186132"/>
    </source>
</evidence>
<dbReference type="SUPFAM" id="SSF53720">
    <property type="entry name" value="ALDH-like"/>
    <property type="match status" value="1"/>
</dbReference>
<evidence type="ECO:0000259" key="5">
    <source>
        <dbReference type="Pfam" id="PF00171"/>
    </source>
</evidence>
<dbReference type="Pfam" id="PF00171">
    <property type="entry name" value="Aldedh"/>
    <property type="match status" value="1"/>
</dbReference>
<dbReference type="FunFam" id="3.40.309.10:FF:000012">
    <property type="entry name" value="Betaine aldehyde dehydrogenase"/>
    <property type="match status" value="1"/>
</dbReference>
<name>A0A1M5PS42_9ACTN</name>
<comment type="similarity">
    <text evidence="1 4">Belongs to the aldehyde dehydrogenase family.</text>
</comment>
<dbReference type="PANTHER" id="PTHR42804:SF1">
    <property type="entry name" value="ALDEHYDE DEHYDROGENASE-RELATED"/>
    <property type="match status" value="1"/>
</dbReference>
<dbReference type="Proteomes" id="UP000186132">
    <property type="component" value="Unassembled WGS sequence"/>
</dbReference>
<dbReference type="CDD" id="cd07139">
    <property type="entry name" value="ALDH_AldA-Rv0768"/>
    <property type="match status" value="1"/>
</dbReference>
<dbReference type="InterPro" id="IPR015590">
    <property type="entry name" value="Aldehyde_DH_dom"/>
</dbReference>
<gene>
    <name evidence="6" type="ORF">SAMN05443575_3177</name>
</gene>
<dbReference type="Gene3D" id="3.40.605.10">
    <property type="entry name" value="Aldehyde Dehydrogenase, Chain A, domain 1"/>
    <property type="match status" value="1"/>
</dbReference>
<dbReference type="Gene3D" id="3.40.309.10">
    <property type="entry name" value="Aldehyde Dehydrogenase, Chain A, domain 2"/>
    <property type="match status" value="1"/>
</dbReference>
<dbReference type="InterPro" id="IPR016162">
    <property type="entry name" value="Ald_DH_N"/>
</dbReference>
<evidence type="ECO:0000256" key="2">
    <source>
        <dbReference type="ARBA" id="ARBA00023002"/>
    </source>
</evidence>
<feature type="domain" description="Aldehyde dehydrogenase" evidence="5">
    <location>
        <begin position="5"/>
        <end position="461"/>
    </location>
</feature>
<evidence type="ECO:0000256" key="4">
    <source>
        <dbReference type="RuleBase" id="RU003345"/>
    </source>
</evidence>
<dbReference type="PROSITE" id="PS00687">
    <property type="entry name" value="ALDEHYDE_DEHYDR_GLU"/>
    <property type="match status" value="1"/>
</dbReference>
<dbReference type="RefSeq" id="WP_234971486.1">
    <property type="nucleotide sequence ID" value="NZ_FQVU01000004.1"/>
</dbReference>
<dbReference type="STRING" id="1206085.SAMN05443575_3177"/>
<dbReference type="GO" id="GO:0016620">
    <property type="term" value="F:oxidoreductase activity, acting on the aldehyde or oxo group of donors, NAD or NADP as acceptor"/>
    <property type="evidence" value="ECO:0007669"/>
    <property type="project" value="InterPro"/>
</dbReference>
<dbReference type="AlphaFoldDB" id="A0A1M5PS42"/>
<organism evidence="6 7">
    <name type="scientific">Jatrophihabitans endophyticus</name>
    <dbReference type="NCBI Taxonomy" id="1206085"/>
    <lineage>
        <taxon>Bacteria</taxon>
        <taxon>Bacillati</taxon>
        <taxon>Actinomycetota</taxon>
        <taxon>Actinomycetes</taxon>
        <taxon>Jatrophihabitantales</taxon>
        <taxon>Jatrophihabitantaceae</taxon>
        <taxon>Jatrophihabitans</taxon>
    </lineage>
</organism>
<proteinExistence type="inferred from homology"/>
<keyword evidence="2 4" id="KW-0560">Oxidoreductase</keyword>
<dbReference type="InterPro" id="IPR029510">
    <property type="entry name" value="Ald_DH_CS_GLU"/>
</dbReference>
<accession>A0A1M5PS42</accession>
<feature type="active site" evidence="3">
    <location>
        <position position="237"/>
    </location>
</feature>
<dbReference type="EMBL" id="FQVU01000004">
    <property type="protein sequence ID" value="SHH04578.1"/>
    <property type="molecule type" value="Genomic_DNA"/>
</dbReference>
<evidence type="ECO:0000256" key="1">
    <source>
        <dbReference type="ARBA" id="ARBA00009986"/>
    </source>
</evidence>
<dbReference type="FunFam" id="3.40.605.10:FF:000007">
    <property type="entry name" value="NAD/NADP-dependent betaine aldehyde dehydrogenase"/>
    <property type="match status" value="1"/>
</dbReference>
<keyword evidence="7" id="KW-1185">Reference proteome</keyword>
<sequence>MTSVETDRIELINPATEERLGEVPAAGAAEVDAAVRTARTALTDPAWASLGPAERAGLLRALADVLHGRMDELAELITRQNGMPLKMVRWGNVWGPIAAYRYYADLVESMAFETLRESAYGRTLVRREPVGVVGVIAPWNGPQVLAAWKLAPALAAGCTAVLKPAPETSLDALLLAEAFEQAGFPPGVFTVVTGGRETGELLVDHLHVAKIAFTGSTAAGRAIAARAGAQLKSVVLELGGKSAAILLDDADVAGFADQVVRLCSPNSGQVCYSCTRILAPSSRYDEVVDVVVESMRGAHVGDPLERATNFGPLVSARQRARVEGYIATGQAEGADLVSGGGRPADLGRGYFVEPTVFRNVDNGMRIAQEEIFGPVLSVISYDDTDDAVRIANDSEYGLGGAVFTADPERGLAVARRIETGSIGINGYEIAMDAPFGGYKSSGLGRELGPEGIEPYLETKSIYNPPEAS</sequence>